<dbReference type="GO" id="GO:0016787">
    <property type="term" value="F:hydrolase activity"/>
    <property type="evidence" value="ECO:0007669"/>
    <property type="project" value="UniProtKB-KW"/>
</dbReference>
<name>A0ABX6N2N6_9BURK</name>
<comment type="similarity">
    <text evidence="1">Belongs to the AB hydrolase superfamily. AB hydrolase 4 family.</text>
</comment>
<evidence type="ECO:0000259" key="2">
    <source>
        <dbReference type="Pfam" id="PF00561"/>
    </source>
</evidence>
<dbReference type="SUPFAM" id="SSF53474">
    <property type="entry name" value="alpha/beta-Hydrolases"/>
    <property type="match status" value="1"/>
</dbReference>
<reference evidence="3 4" key="1">
    <citation type="submission" date="2020-05" db="EMBL/GenBank/DDBJ databases">
        <title>Compete genome of Limnobacter sp. SAORIC-580.</title>
        <authorList>
            <person name="Song J."/>
            <person name="Cho J.-C."/>
        </authorList>
    </citation>
    <scope>NUCLEOTIDE SEQUENCE [LARGE SCALE GENOMIC DNA]</scope>
    <source>
        <strain evidence="3 4">SAORIC-580</strain>
    </source>
</reference>
<keyword evidence="4" id="KW-1185">Reference proteome</keyword>
<evidence type="ECO:0000313" key="4">
    <source>
        <dbReference type="Proteomes" id="UP000501130"/>
    </source>
</evidence>
<accession>A0ABX6N2N6</accession>
<dbReference type="RefSeq" id="WP_171097569.1">
    <property type="nucleotide sequence ID" value="NZ_CP053084.1"/>
</dbReference>
<feature type="domain" description="AB hydrolase-1" evidence="2">
    <location>
        <begin position="62"/>
        <end position="298"/>
    </location>
</feature>
<dbReference type="NCBIfam" id="NF008218">
    <property type="entry name" value="PRK10985.1"/>
    <property type="match status" value="1"/>
</dbReference>
<keyword evidence="3" id="KW-0378">Hydrolase</keyword>
<dbReference type="PANTHER" id="PTHR10794">
    <property type="entry name" value="ABHYDROLASE DOMAIN-CONTAINING PROTEIN"/>
    <property type="match status" value="1"/>
</dbReference>
<protein>
    <submittedName>
        <fullName evidence="3">Hydrolase</fullName>
    </submittedName>
</protein>
<dbReference type="Proteomes" id="UP000501130">
    <property type="component" value="Chromosome"/>
</dbReference>
<proteinExistence type="inferred from homology"/>
<dbReference type="InterPro" id="IPR029058">
    <property type="entry name" value="AB_hydrolase_fold"/>
</dbReference>
<dbReference type="Pfam" id="PF00561">
    <property type="entry name" value="Abhydrolase_1"/>
    <property type="match status" value="1"/>
</dbReference>
<organism evidence="3 4">
    <name type="scientific">Limnobacter profundi</name>
    <dbReference type="NCBI Taxonomy" id="2732163"/>
    <lineage>
        <taxon>Bacteria</taxon>
        <taxon>Pseudomonadati</taxon>
        <taxon>Pseudomonadota</taxon>
        <taxon>Betaproteobacteria</taxon>
        <taxon>Burkholderiales</taxon>
        <taxon>Burkholderiaceae</taxon>
        <taxon>Limnobacter</taxon>
    </lineage>
</organism>
<dbReference type="PIRSF" id="PIRSF005211">
    <property type="entry name" value="Ab_hydro_YheT"/>
    <property type="match status" value="1"/>
</dbReference>
<dbReference type="InterPro" id="IPR050960">
    <property type="entry name" value="AB_hydrolase_4_sf"/>
</dbReference>
<evidence type="ECO:0000256" key="1">
    <source>
        <dbReference type="ARBA" id="ARBA00010884"/>
    </source>
</evidence>
<dbReference type="Gene3D" id="3.40.50.1820">
    <property type="entry name" value="alpha/beta hydrolase"/>
    <property type="match status" value="1"/>
</dbReference>
<gene>
    <name evidence="3" type="ORF">HKT17_02445</name>
</gene>
<dbReference type="EMBL" id="CP053084">
    <property type="protein sequence ID" value="QJR28648.1"/>
    <property type="molecule type" value="Genomic_DNA"/>
</dbReference>
<dbReference type="PANTHER" id="PTHR10794:SF94">
    <property type="entry name" value="ESTERASE YHET-RELATED"/>
    <property type="match status" value="1"/>
</dbReference>
<sequence>MVYRPPWWLPEGHSQTIMAARWANKPSVHYHRVRWNTPDGDFIDLDFTEPPEQAAKHQTLWVLFHGLEGCSRSHYSLAVMNQARMAGALGVVVHFRGCSGENNWMPRAYHSGDSPEMDWILRRLREQLPAVEHMHVTGVSLGGNVLLKWLGEQEKQAQEVVSSAVSVSAPVDLLAGAVSLAKGFNLVYTRMFLSTLVPKSIDKVKRFPELGKAEDIANCKDFFDFDNRVTAPWHGFRDAEHYYAVSSAKPLLKHIAVPTLMIHAKNDPFMSGQHLPAHHEVSSQVKCLFTEHGGHVGFANGRSLRLGLDWLPKQCDAFFAQHSAKQTGASGG</sequence>
<dbReference type="InterPro" id="IPR012020">
    <property type="entry name" value="ABHD4"/>
</dbReference>
<evidence type="ECO:0000313" key="3">
    <source>
        <dbReference type="EMBL" id="QJR28648.1"/>
    </source>
</evidence>
<dbReference type="InterPro" id="IPR000073">
    <property type="entry name" value="AB_hydrolase_1"/>
</dbReference>